<dbReference type="Proteomes" id="UP000280066">
    <property type="component" value="Unassembled WGS sequence"/>
</dbReference>
<comment type="caution">
    <text evidence="2">The sequence shown here is derived from an EMBL/GenBank/DDBJ whole genome shotgun (WGS) entry which is preliminary data.</text>
</comment>
<gene>
    <name evidence="2" type="ORF">EI290_16105</name>
</gene>
<dbReference type="EMBL" id="RWIS01000011">
    <property type="protein sequence ID" value="RSK29858.1"/>
    <property type="molecule type" value="Genomic_DNA"/>
</dbReference>
<name>A0A3R9M2I6_9BACT</name>
<reference evidence="2 3" key="1">
    <citation type="submission" date="2018-12" db="EMBL/GenBank/DDBJ databases">
        <authorList>
            <person name="Feng G."/>
            <person name="Zhu H."/>
        </authorList>
    </citation>
    <scope>NUCLEOTIDE SEQUENCE [LARGE SCALE GENOMIC DNA]</scope>
    <source>
        <strain evidence="2 3">9PBR-2</strain>
    </source>
</reference>
<evidence type="ECO:0000313" key="3">
    <source>
        <dbReference type="Proteomes" id="UP000280066"/>
    </source>
</evidence>
<proteinExistence type="predicted"/>
<dbReference type="AlphaFoldDB" id="A0A3R9M2I6"/>
<feature type="region of interest" description="Disordered" evidence="1">
    <location>
        <begin position="37"/>
        <end position="77"/>
    </location>
</feature>
<feature type="compositionally biased region" description="Basic residues" evidence="1">
    <location>
        <begin position="68"/>
        <end position="77"/>
    </location>
</feature>
<feature type="compositionally biased region" description="Basic and acidic residues" evidence="1">
    <location>
        <begin position="37"/>
        <end position="48"/>
    </location>
</feature>
<evidence type="ECO:0000256" key="1">
    <source>
        <dbReference type="SAM" id="MobiDB-lite"/>
    </source>
</evidence>
<organism evidence="2 3">
    <name type="scientific">Hymenobacter metallilatus</name>
    <dbReference type="NCBI Taxonomy" id="2493666"/>
    <lineage>
        <taxon>Bacteria</taxon>
        <taxon>Pseudomonadati</taxon>
        <taxon>Bacteroidota</taxon>
        <taxon>Cytophagia</taxon>
        <taxon>Cytophagales</taxon>
        <taxon>Hymenobacteraceae</taxon>
        <taxon>Hymenobacter</taxon>
    </lineage>
</organism>
<sequence>MAGKPTGAQPDTVRLRSTALGIERDFSAAHAAALHALEEKQGHHDWHEVPAPTETPAPTTADDPPASRRPRTTRKSR</sequence>
<accession>A0A3R9M2I6</accession>
<feature type="compositionally biased region" description="Low complexity" evidence="1">
    <location>
        <begin position="50"/>
        <end position="64"/>
    </location>
</feature>
<keyword evidence="3" id="KW-1185">Reference proteome</keyword>
<evidence type="ECO:0000313" key="2">
    <source>
        <dbReference type="EMBL" id="RSK29858.1"/>
    </source>
</evidence>
<protein>
    <submittedName>
        <fullName evidence="2">Uncharacterized protein</fullName>
    </submittedName>
</protein>
<dbReference type="RefSeq" id="WP_125432485.1">
    <property type="nucleotide sequence ID" value="NZ_RWIS01000011.1"/>
</dbReference>